<accession>A0ABP8NRV0</accession>
<dbReference type="EMBL" id="BAABFA010000024">
    <property type="protein sequence ID" value="GAA4470377.1"/>
    <property type="molecule type" value="Genomic_DNA"/>
</dbReference>
<name>A0ABP8NRV0_9BACT</name>
<keyword evidence="2" id="KW-0963">Cytoplasm</keyword>
<reference evidence="4" key="1">
    <citation type="journal article" date="2019" name="Int. J. Syst. Evol. Microbiol.">
        <title>The Global Catalogue of Microorganisms (GCM) 10K type strain sequencing project: providing services to taxonomists for standard genome sequencing and annotation.</title>
        <authorList>
            <consortium name="The Broad Institute Genomics Platform"/>
            <consortium name="The Broad Institute Genome Sequencing Center for Infectious Disease"/>
            <person name="Wu L."/>
            <person name="Ma J."/>
        </authorList>
    </citation>
    <scope>NUCLEOTIDE SEQUENCE [LARGE SCALE GENOMIC DNA]</scope>
    <source>
        <strain evidence="4">JCM 32105</strain>
    </source>
</reference>
<dbReference type="PANTHER" id="PTHR12598">
    <property type="entry name" value="COPPER HOMEOSTASIS PROTEIN CUTC"/>
    <property type="match status" value="1"/>
</dbReference>
<dbReference type="InterPro" id="IPR036822">
    <property type="entry name" value="CutC-like_dom_sf"/>
</dbReference>
<dbReference type="RefSeq" id="WP_345085487.1">
    <property type="nucleotide sequence ID" value="NZ_BAABFA010000024.1"/>
</dbReference>
<dbReference type="HAMAP" id="MF_00795">
    <property type="entry name" value="CutC"/>
    <property type="match status" value="1"/>
</dbReference>
<dbReference type="InterPro" id="IPR005627">
    <property type="entry name" value="CutC-like"/>
</dbReference>
<comment type="caution">
    <text evidence="2">Once thought to be involved in copper homeostasis, experiments in E.coli have shown this is not the case.</text>
</comment>
<dbReference type="SUPFAM" id="SSF110395">
    <property type="entry name" value="CutC-like"/>
    <property type="match status" value="1"/>
</dbReference>
<evidence type="ECO:0000256" key="2">
    <source>
        <dbReference type="HAMAP-Rule" id="MF_00795"/>
    </source>
</evidence>
<evidence type="ECO:0000313" key="3">
    <source>
        <dbReference type="EMBL" id="GAA4470377.1"/>
    </source>
</evidence>
<organism evidence="3 4">
    <name type="scientific">Nemorincola caseinilytica</name>
    <dbReference type="NCBI Taxonomy" id="2054315"/>
    <lineage>
        <taxon>Bacteria</taxon>
        <taxon>Pseudomonadati</taxon>
        <taxon>Bacteroidota</taxon>
        <taxon>Chitinophagia</taxon>
        <taxon>Chitinophagales</taxon>
        <taxon>Chitinophagaceae</taxon>
        <taxon>Nemorincola</taxon>
    </lineage>
</organism>
<dbReference type="Pfam" id="PF03932">
    <property type="entry name" value="CutC"/>
    <property type="match status" value="1"/>
</dbReference>
<evidence type="ECO:0000313" key="4">
    <source>
        <dbReference type="Proteomes" id="UP001500067"/>
    </source>
</evidence>
<keyword evidence="4" id="KW-1185">Reference proteome</keyword>
<comment type="similarity">
    <text evidence="1 2">Belongs to the CutC family.</text>
</comment>
<dbReference type="Gene3D" id="3.20.20.380">
    <property type="entry name" value="Copper homeostasis (CutC) domain"/>
    <property type="match status" value="1"/>
</dbReference>
<dbReference type="Proteomes" id="UP001500067">
    <property type="component" value="Unassembled WGS sequence"/>
</dbReference>
<dbReference type="PANTHER" id="PTHR12598:SF0">
    <property type="entry name" value="COPPER HOMEOSTASIS PROTEIN CUTC HOMOLOG"/>
    <property type="match status" value="1"/>
</dbReference>
<gene>
    <name evidence="2" type="primary">cutC</name>
    <name evidence="3" type="ORF">GCM10023093_31540</name>
</gene>
<protein>
    <recommendedName>
        <fullName evidence="2">PF03932 family protein CutC</fullName>
    </recommendedName>
</protein>
<proteinExistence type="inferred from homology"/>
<comment type="caution">
    <text evidence="3">The sequence shown here is derived from an EMBL/GenBank/DDBJ whole genome shotgun (WGS) entry which is preliminary data.</text>
</comment>
<evidence type="ECO:0000256" key="1">
    <source>
        <dbReference type="ARBA" id="ARBA00007768"/>
    </source>
</evidence>
<comment type="subcellular location">
    <subcellularLocation>
        <location evidence="2">Cytoplasm</location>
    </subcellularLocation>
</comment>
<sequence>MVLEVCAYNIASCIIAGKAGAGRIELCVNPLEGGITPSFGLIEYVAEYVPIPAFPMIRPRGGSYVYDTHELAIMKKDILRCRDMGCKGIATGIQLPDGRLDADNMKRLVEWAYPMQVTCHKAFDVTPDAFAALDVLIAAGVSRVLTSGLRKTALEGADLLRQLVATADGRIVIMPGGSVRSSNIAQLAAATGAVEFHSSGILSMAMGQVANEDEVRKMVNELK</sequence>